<dbReference type="RefSeq" id="WP_104228448.1">
    <property type="nucleotide sequence ID" value="NZ_PSNW01000001.1"/>
</dbReference>
<organism evidence="1 2">
    <name type="scientific">Solimonas fluminis</name>
    <dbReference type="NCBI Taxonomy" id="2086571"/>
    <lineage>
        <taxon>Bacteria</taxon>
        <taxon>Pseudomonadati</taxon>
        <taxon>Pseudomonadota</taxon>
        <taxon>Gammaproteobacteria</taxon>
        <taxon>Nevskiales</taxon>
        <taxon>Nevskiaceae</taxon>
        <taxon>Solimonas</taxon>
    </lineage>
</organism>
<protein>
    <recommendedName>
        <fullName evidence="3">LamG-like jellyroll fold domain-containing protein</fullName>
    </recommendedName>
</protein>
<keyword evidence="2" id="KW-1185">Reference proteome</keyword>
<dbReference type="Pfam" id="PF13385">
    <property type="entry name" value="Laminin_G_3"/>
    <property type="match status" value="1"/>
</dbReference>
<proteinExistence type="predicted"/>
<gene>
    <name evidence="1" type="ORF">C3942_00895</name>
</gene>
<dbReference type="Gene3D" id="2.60.120.200">
    <property type="match status" value="1"/>
</dbReference>
<reference evidence="1 2" key="1">
    <citation type="submission" date="2018-02" db="EMBL/GenBank/DDBJ databases">
        <title>Genome sequencing of Solimonas sp. HR-BB.</title>
        <authorList>
            <person name="Lee Y."/>
            <person name="Jeon C.O."/>
        </authorList>
    </citation>
    <scope>NUCLEOTIDE SEQUENCE [LARGE SCALE GENOMIC DNA]</scope>
    <source>
        <strain evidence="1 2">HR-BB</strain>
    </source>
</reference>
<dbReference type="SUPFAM" id="SSF49899">
    <property type="entry name" value="Concanavalin A-like lectins/glucanases"/>
    <property type="match status" value="1"/>
</dbReference>
<evidence type="ECO:0008006" key="3">
    <source>
        <dbReference type="Google" id="ProtNLM"/>
    </source>
</evidence>
<dbReference type="InterPro" id="IPR013320">
    <property type="entry name" value="ConA-like_dom_sf"/>
</dbReference>
<dbReference type="AlphaFoldDB" id="A0A2S5TKL9"/>
<evidence type="ECO:0000313" key="1">
    <source>
        <dbReference type="EMBL" id="PPE75482.1"/>
    </source>
</evidence>
<evidence type="ECO:0000313" key="2">
    <source>
        <dbReference type="Proteomes" id="UP000238220"/>
    </source>
</evidence>
<name>A0A2S5TKL9_9GAMM</name>
<comment type="caution">
    <text evidence="1">The sequence shown here is derived from an EMBL/GenBank/DDBJ whole genome shotgun (WGS) entry which is preliminary data.</text>
</comment>
<sequence length="229" mass="23847">MLPAKIMRMRNPSASSGGDPHWANVVALLHFDGADASTSIVDEAGGSWSAVGNAQLDTAQAKFGASSLLLDGSGDRAIGTAGNNFLLDGDFTIEGWCRYNSAASNNNRRFFDLKPTGTGNSLFIYRSSLSQVTVNVGGTTAGGSMSNDVFVHLAVARVGSSVRFFIDGTQAGSTITNSATLGNNTVAPVIGSDLAGRDWNGWIDEVRITKGVGRYTSSFTPPTAAFPNS</sequence>
<dbReference type="OrthoDB" id="6389037at2"/>
<dbReference type="EMBL" id="PSNW01000001">
    <property type="protein sequence ID" value="PPE75482.1"/>
    <property type="molecule type" value="Genomic_DNA"/>
</dbReference>
<accession>A0A2S5TKL9</accession>
<dbReference type="Proteomes" id="UP000238220">
    <property type="component" value="Unassembled WGS sequence"/>
</dbReference>